<dbReference type="EC" id="2.5.1.58" evidence="2 9"/>
<dbReference type="GO" id="GO:0097354">
    <property type="term" value="P:prenylation"/>
    <property type="evidence" value="ECO:0007669"/>
    <property type="project" value="UniProtKB-UniRule"/>
</dbReference>
<comment type="similarity">
    <text evidence="1 9">Belongs to the protein prenyltransferase subunit beta family.</text>
</comment>
<evidence type="ECO:0000256" key="8">
    <source>
        <dbReference type="ARBA" id="ARBA00022833"/>
    </source>
</evidence>
<evidence type="ECO:0000313" key="11">
    <source>
        <dbReference type="EMBL" id="CCC48672.1"/>
    </source>
</evidence>
<name>G0TXI2_TRYVY</name>
<evidence type="ECO:0000256" key="1">
    <source>
        <dbReference type="ARBA" id="ARBA00010497"/>
    </source>
</evidence>
<comment type="cofactor">
    <cofactor evidence="9">
        <name>Zn(2+)</name>
        <dbReference type="ChEBI" id="CHEBI:29105"/>
    </cofactor>
    <text evidence="9">Binds 1 zinc ion per subunit.</text>
</comment>
<dbReference type="Pfam" id="PF00432">
    <property type="entry name" value="Prenyltrans"/>
    <property type="match status" value="1"/>
</dbReference>
<evidence type="ECO:0000256" key="6">
    <source>
        <dbReference type="ARBA" id="ARBA00022723"/>
    </source>
</evidence>
<dbReference type="OMA" id="DSCYSHW"/>
<dbReference type="InterPro" id="IPR008930">
    <property type="entry name" value="Terpenoid_cyclase/PrenylTrfase"/>
</dbReference>
<dbReference type="VEuPathDB" id="TriTrypDB:TvY486_0700160"/>
<evidence type="ECO:0000256" key="5">
    <source>
        <dbReference type="ARBA" id="ARBA00022679"/>
    </source>
</evidence>
<feature type="domain" description="Prenyltransferase alpha-alpha toroid" evidence="10">
    <location>
        <begin position="73"/>
        <end position="573"/>
    </location>
</feature>
<dbReference type="PANTHER" id="PTHR11774">
    <property type="entry name" value="GERANYLGERANYL TRANSFERASE TYPE BETA SUBUNIT"/>
    <property type="match status" value="1"/>
</dbReference>
<dbReference type="Gene3D" id="1.50.10.20">
    <property type="match status" value="1"/>
</dbReference>
<dbReference type="GO" id="GO:0005965">
    <property type="term" value="C:protein farnesyltransferase complex"/>
    <property type="evidence" value="ECO:0007669"/>
    <property type="project" value="UniProtKB-UniRule"/>
</dbReference>
<dbReference type="AlphaFoldDB" id="G0TXI2"/>
<keyword evidence="5 9" id="KW-0808">Transferase</keyword>
<reference evidence="11" key="1">
    <citation type="journal article" date="2012" name="Proc. Natl. Acad. Sci. U.S.A.">
        <title>Antigenic diversity is generated by distinct evolutionary mechanisms in African trypanosome species.</title>
        <authorList>
            <person name="Jackson A.P."/>
            <person name="Berry A."/>
            <person name="Aslett M."/>
            <person name="Allison H.C."/>
            <person name="Burton P."/>
            <person name="Vavrova-Anderson J."/>
            <person name="Brown R."/>
            <person name="Browne H."/>
            <person name="Corton N."/>
            <person name="Hauser H."/>
            <person name="Gamble J."/>
            <person name="Gilderthorp R."/>
            <person name="Marcello L."/>
            <person name="McQuillan J."/>
            <person name="Otto T.D."/>
            <person name="Quail M.A."/>
            <person name="Sanders M.J."/>
            <person name="van Tonder A."/>
            <person name="Ginger M.L."/>
            <person name="Field M.C."/>
            <person name="Barry J.D."/>
            <person name="Hertz-Fowler C."/>
            <person name="Berriman M."/>
        </authorList>
    </citation>
    <scope>NUCLEOTIDE SEQUENCE</scope>
    <source>
        <strain evidence="11">Y486</strain>
    </source>
</reference>
<keyword evidence="4 9" id="KW-0637">Prenyltransferase</keyword>
<accession>G0TXI2</accession>
<organism evidence="11">
    <name type="scientific">Trypanosoma vivax (strain Y486)</name>
    <dbReference type="NCBI Taxonomy" id="1055687"/>
    <lineage>
        <taxon>Eukaryota</taxon>
        <taxon>Discoba</taxon>
        <taxon>Euglenozoa</taxon>
        <taxon>Kinetoplastea</taxon>
        <taxon>Metakinetoplastina</taxon>
        <taxon>Trypanosomatida</taxon>
        <taxon>Trypanosomatidae</taxon>
        <taxon>Trypanosoma</taxon>
        <taxon>Duttonella</taxon>
    </lineage>
</organism>
<sequence length="592" mass="65353">MPSSDVRTSPATPTTIAQREVELLLLRFLQYHQPDVYALWATHPVADMLADDSKSSSGCDEHYSTAEGTQVRLYRDKHVKYLQKRLVSLPASLESLYSAQPWLVYWTLQAADVLGVLKELFAVVPPEAMAEFLFDCLKVSPTDVTPGSSGTSDVSLAVKTVASESLNDSTDARQQSSSAYPNEKIKEDDEALAIGFGGGRLAHIPHIAATYAAVSALCMLGRTEYLQSLPRAAIKRWLLSLRCEDGSFRMHVGGEVDIRASYCVSVVVTLLQIDGVLDEKAARFVASCQTHEGGFACGDHASEAHGAYTYCGIAALILMKRPQFCNYAMLRRFLAARQLRFEGGFNGRTNKLVDSCYAHWVGGAHVLLRVAEAYTQLLGLGDRRHCLTSSEMMLLNHAQLISVTRLRPSGEEILEREEEKHKESLRRVELYINASPTPAASSGPDPFTGSPPCFWDEEVGDFYFNQRRLQLYVLACCQEKVKGGLMDKPNYPNDAYHTCYALSGMSAAQNLHYMPYDAHCGSFDQSSDDNVYAIGLRCGLIPGTDEDHGVVLATTKKDDALAQLQPTNPIFNIHHRHVTNALRAWGLMDCLP</sequence>
<evidence type="ECO:0000256" key="7">
    <source>
        <dbReference type="ARBA" id="ARBA00022737"/>
    </source>
</evidence>
<dbReference type="InterPro" id="IPR001330">
    <property type="entry name" value="Prenyltrans"/>
</dbReference>
<gene>
    <name evidence="11" type="ORF">TVY486_0700160</name>
</gene>
<dbReference type="SUPFAM" id="SSF48239">
    <property type="entry name" value="Terpenoid cyclases/Protein prenyltransferases"/>
    <property type="match status" value="1"/>
</dbReference>
<evidence type="ECO:0000256" key="3">
    <source>
        <dbReference type="ARBA" id="ARBA00015798"/>
    </source>
</evidence>
<comment type="subunit">
    <text evidence="9">Heterodimer of an alpha and a beta subunit.</text>
</comment>
<protein>
    <recommendedName>
        <fullName evidence="3 9">Protein farnesyltransferase subunit beta</fullName>
        <shortName evidence="9">FTase-beta</shortName>
        <ecNumber evidence="2 9">2.5.1.58</ecNumber>
    </recommendedName>
</protein>
<dbReference type="GO" id="GO:0008270">
    <property type="term" value="F:zinc ion binding"/>
    <property type="evidence" value="ECO:0007669"/>
    <property type="project" value="UniProtKB-UniRule"/>
</dbReference>
<evidence type="ECO:0000256" key="2">
    <source>
        <dbReference type="ARBA" id="ARBA00012702"/>
    </source>
</evidence>
<dbReference type="InterPro" id="IPR026872">
    <property type="entry name" value="FTB"/>
</dbReference>
<comment type="function">
    <text evidence="9">Catalyzes the transfer of a farnesyl moiety from farnesyl diphosphate to a cysteine at the fourth position from the C-terminus of several proteins. The beta subunit is responsible for peptide-binding.</text>
</comment>
<dbReference type="InterPro" id="IPR045089">
    <property type="entry name" value="PGGT1B-like"/>
</dbReference>
<comment type="catalytic activity">
    <reaction evidence="9">
        <text>L-cysteinyl-[protein] + (2E,6E)-farnesyl diphosphate = S-(2E,6E)-farnesyl-L-cysteinyl-[protein] + diphosphate</text>
        <dbReference type="Rhea" id="RHEA:13345"/>
        <dbReference type="Rhea" id="RHEA-COMP:10131"/>
        <dbReference type="Rhea" id="RHEA-COMP:11535"/>
        <dbReference type="ChEBI" id="CHEBI:29950"/>
        <dbReference type="ChEBI" id="CHEBI:33019"/>
        <dbReference type="ChEBI" id="CHEBI:86019"/>
        <dbReference type="ChEBI" id="CHEBI:175763"/>
    </reaction>
</comment>
<dbReference type="EMBL" id="HE573023">
    <property type="protein sequence ID" value="CCC48672.1"/>
    <property type="molecule type" value="Genomic_DNA"/>
</dbReference>
<dbReference type="GO" id="GO:0004660">
    <property type="term" value="F:protein farnesyltransferase activity"/>
    <property type="evidence" value="ECO:0007669"/>
    <property type="project" value="UniProtKB-UniRule"/>
</dbReference>
<keyword evidence="7" id="KW-0677">Repeat</keyword>
<dbReference type="PANTHER" id="PTHR11774:SF6">
    <property type="entry name" value="PROTEIN FARNESYLTRANSFERASE SUBUNIT BETA"/>
    <property type="match status" value="1"/>
</dbReference>
<keyword evidence="6 9" id="KW-0479">Metal-binding</keyword>
<dbReference type="CDD" id="cd02893">
    <property type="entry name" value="FTase"/>
    <property type="match status" value="1"/>
</dbReference>
<keyword evidence="8 9" id="KW-0862">Zinc</keyword>
<evidence type="ECO:0000256" key="4">
    <source>
        <dbReference type="ARBA" id="ARBA00022602"/>
    </source>
</evidence>
<evidence type="ECO:0000259" key="10">
    <source>
        <dbReference type="Pfam" id="PF00432"/>
    </source>
</evidence>
<proteinExistence type="inferred from homology"/>
<evidence type="ECO:0000256" key="9">
    <source>
        <dbReference type="RuleBase" id="RU365056"/>
    </source>
</evidence>